<organism evidence="4 5">
    <name type="scientific">Saxophila tyrrhenica</name>
    <dbReference type="NCBI Taxonomy" id="1690608"/>
    <lineage>
        <taxon>Eukaryota</taxon>
        <taxon>Fungi</taxon>
        <taxon>Dikarya</taxon>
        <taxon>Ascomycota</taxon>
        <taxon>Pezizomycotina</taxon>
        <taxon>Dothideomycetes</taxon>
        <taxon>Dothideomycetidae</taxon>
        <taxon>Mycosphaerellales</taxon>
        <taxon>Extremaceae</taxon>
        <taxon>Saxophila</taxon>
    </lineage>
</organism>
<gene>
    <name evidence="4" type="ORF">LTR77_011053</name>
</gene>
<dbReference type="GO" id="GO:0005737">
    <property type="term" value="C:cytoplasm"/>
    <property type="evidence" value="ECO:0007669"/>
    <property type="project" value="TreeGrafter"/>
</dbReference>
<dbReference type="AlphaFoldDB" id="A0AAV9NWD2"/>
<sequence length="337" mass="36195">MASNRDSAISLPSLNTKLKIDFSQPLEGTVDTGVIKGKTAIVQDGATGLGLGIATALAEQGANVAICGSDPKAGEAAETDLNGRGLCVSYFKTDSGDWNSLLSTFKQVVAWSRDQLDIVVTTAGIVTHNMLMSALPRNHRPGADPPKPPTNVLEINFLGVYYTTSLAIWYFNQLESKRLDPSFNPQLLFICSMAGYEGLEFGTDYAASKHGVRAIWKTTRWPRQSMAQYQSNLLAPTYVSKKKIAGESEQKLREHNAQTNDIADVVAGALRCICDKKVQGRAVGCVQGSTGTPGRLNFDLCDDLTGGSGGKELLDKAEDIWLPSSATLKEDSDCAVQ</sequence>
<keyword evidence="5" id="KW-1185">Reference proteome</keyword>
<dbReference type="PANTHER" id="PTHR44229:SF4">
    <property type="entry name" value="15-HYDROXYPROSTAGLANDIN DEHYDROGENASE [NAD(+)]"/>
    <property type="match status" value="1"/>
</dbReference>
<dbReference type="PRINTS" id="PR00081">
    <property type="entry name" value="GDHRDH"/>
</dbReference>
<dbReference type="PROSITE" id="PS00061">
    <property type="entry name" value="ADH_SHORT"/>
    <property type="match status" value="1"/>
</dbReference>
<dbReference type="EMBL" id="JAVRRT010000030">
    <property type="protein sequence ID" value="KAK5162998.1"/>
    <property type="molecule type" value="Genomic_DNA"/>
</dbReference>
<dbReference type="GeneID" id="89932374"/>
<keyword evidence="3" id="KW-0560">Oxidoreductase</keyword>
<evidence type="ECO:0008006" key="6">
    <source>
        <dbReference type="Google" id="ProtNLM"/>
    </source>
</evidence>
<dbReference type="InterPro" id="IPR002347">
    <property type="entry name" value="SDR_fam"/>
</dbReference>
<dbReference type="SUPFAM" id="SSF51735">
    <property type="entry name" value="NAD(P)-binding Rossmann-fold domains"/>
    <property type="match status" value="1"/>
</dbReference>
<evidence type="ECO:0000313" key="4">
    <source>
        <dbReference type="EMBL" id="KAK5162998.1"/>
    </source>
</evidence>
<comment type="caution">
    <text evidence="4">The sequence shown here is derived from an EMBL/GenBank/DDBJ whole genome shotgun (WGS) entry which is preliminary data.</text>
</comment>
<accession>A0AAV9NWD2</accession>
<evidence type="ECO:0000256" key="1">
    <source>
        <dbReference type="ARBA" id="ARBA00006484"/>
    </source>
</evidence>
<dbReference type="Proteomes" id="UP001337655">
    <property type="component" value="Unassembled WGS sequence"/>
</dbReference>
<keyword evidence="2" id="KW-0521">NADP</keyword>
<protein>
    <recommendedName>
        <fullName evidence="6">NAD(P)-binding protein</fullName>
    </recommendedName>
</protein>
<dbReference type="Pfam" id="PF00106">
    <property type="entry name" value="adh_short"/>
    <property type="match status" value="1"/>
</dbReference>
<evidence type="ECO:0000313" key="5">
    <source>
        <dbReference type="Proteomes" id="UP001337655"/>
    </source>
</evidence>
<comment type="similarity">
    <text evidence="1">Belongs to the short-chain dehydrogenases/reductases (SDR) family.</text>
</comment>
<proteinExistence type="inferred from homology"/>
<evidence type="ECO:0000256" key="3">
    <source>
        <dbReference type="ARBA" id="ARBA00023002"/>
    </source>
</evidence>
<evidence type="ECO:0000256" key="2">
    <source>
        <dbReference type="ARBA" id="ARBA00022857"/>
    </source>
</evidence>
<dbReference type="GO" id="GO:0016616">
    <property type="term" value="F:oxidoreductase activity, acting on the CH-OH group of donors, NAD or NADP as acceptor"/>
    <property type="evidence" value="ECO:0007669"/>
    <property type="project" value="TreeGrafter"/>
</dbReference>
<dbReference type="PANTHER" id="PTHR44229">
    <property type="entry name" value="15-HYDROXYPROSTAGLANDIN DEHYDROGENASE [NAD(+)]"/>
    <property type="match status" value="1"/>
</dbReference>
<dbReference type="Gene3D" id="3.40.50.720">
    <property type="entry name" value="NAD(P)-binding Rossmann-like Domain"/>
    <property type="match status" value="1"/>
</dbReference>
<dbReference type="InterPro" id="IPR020904">
    <property type="entry name" value="Sc_DH/Rdtase_CS"/>
</dbReference>
<name>A0AAV9NWD2_9PEZI</name>
<dbReference type="InterPro" id="IPR036291">
    <property type="entry name" value="NAD(P)-bd_dom_sf"/>
</dbReference>
<dbReference type="RefSeq" id="XP_064653588.1">
    <property type="nucleotide sequence ID" value="XM_064808266.1"/>
</dbReference>
<reference evidence="4 5" key="1">
    <citation type="submission" date="2023-08" db="EMBL/GenBank/DDBJ databases">
        <title>Black Yeasts Isolated from many extreme environments.</title>
        <authorList>
            <person name="Coleine C."/>
            <person name="Stajich J.E."/>
            <person name="Selbmann L."/>
        </authorList>
    </citation>
    <scope>NUCLEOTIDE SEQUENCE [LARGE SCALE GENOMIC DNA]</scope>
    <source>
        <strain evidence="4 5">CCFEE 5935</strain>
    </source>
</reference>